<dbReference type="HOGENOM" id="CLU_132888_1_2_6"/>
<proteinExistence type="predicted"/>
<dbReference type="PANTHER" id="PTHR31435:SF9">
    <property type="entry name" value="PROTEIN NATD1"/>
    <property type="match status" value="1"/>
</dbReference>
<dbReference type="InterPro" id="IPR031165">
    <property type="entry name" value="GNAT_YJDJ"/>
</dbReference>
<organism evidence="2 3">
    <name type="scientific">Vibrio atlanticus (strain LGP32)</name>
    <name type="common">Vibrio splendidus (strain Mel32)</name>
    <dbReference type="NCBI Taxonomy" id="575788"/>
    <lineage>
        <taxon>Bacteria</taxon>
        <taxon>Pseudomonadati</taxon>
        <taxon>Pseudomonadota</taxon>
        <taxon>Gammaproteobacteria</taxon>
        <taxon>Vibrionales</taxon>
        <taxon>Vibrionaceae</taxon>
        <taxon>Vibrio</taxon>
    </lineage>
</organism>
<sequence length="96" mass="11022">MRMHATKWDQEANQITVELKPNQFAVVKYQKDGDVLHITSTRIPDELQGKGFGKVMMESVLPEIEQAGLKIVPICSYVIHYMDRQPQWAHLLSDKA</sequence>
<dbReference type="Pfam" id="PF14542">
    <property type="entry name" value="Acetyltransf_CG"/>
    <property type="match status" value="1"/>
</dbReference>
<evidence type="ECO:0000313" key="2">
    <source>
        <dbReference type="EMBL" id="CAV27474.1"/>
    </source>
</evidence>
<dbReference type="eggNOG" id="COG2388">
    <property type="taxonomic scope" value="Bacteria"/>
</dbReference>
<evidence type="ECO:0000259" key="1">
    <source>
        <dbReference type="PROSITE" id="PS51729"/>
    </source>
</evidence>
<dbReference type="PANTHER" id="PTHR31435">
    <property type="entry name" value="PROTEIN NATD1"/>
    <property type="match status" value="1"/>
</dbReference>
<dbReference type="Proteomes" id="UP000009100">
    <property type="component" value="Chromosome 2"/>
</dbReference>
<dbReference type="AlphaFoldDB" id="B7VTB9"/>
<dbReference type="KEGG" id="vsp:VS_II1373"/>
<protein>
    <recommendedName>
        <fullName evidence="1">N-acetyltransferase domain-containing protein</fullName>
    </recommendedName>
</protein>
<feature type="domain" description="N-acetyltransferase" evidence="1">
    <location>
        <begin position="7"/>
        <end position="93"/>
    </location>
</feature>
<dbReference type="STRING" id="575788.VS_II1373"/>
<dbReference type="Gene3D" id="3.40.630.30">
    <property type="match status" value="1"/>
</dbReference>
<evidence type="ECO:0000313" key="3">
    <source>
        <dbReference type="Proteomes" id="UP000009100"/>
    </source>
</evidence>
<dbReference type="SUPFAM" id="SSF55729">
    <property type="entry name" value="Acyl-CoA N-acyltransferases (Nat)"/>
    <property type="match status" value="1"/>
</dbReference>
<dbReference type="InterPro" id="IPR045057">
    <property type="entry name" value="Gcn5-rel_NAT"/>
</dbReference>
<dbReference type="InterPro" id="IPR016181">
    <property type="entry name" value="Acyl_CoA_acyltransferase"/>
</dbReference>
<dbReference type="PROSITE" id="PS51729">
    <property type="entry name" value="GNAT_YJDJ"/>
    <property type="match status" value="1"/>
</dbReference>
<reference evidence="2 3" key="1">
    <citation type="submission" date="2009-02" db="EMBL/GenBank/DDBJ databases">
        <title>Vibrio splendidus str. LGP32 complete genome.</title>
        <authorList>
            <person name="Mazel D."/>
            <person name="Le Roux F."/>
        </authorList>
    </citation>
    <scope>NUCLEOTIDE SEQUENCE [LARGE SCALE GENOMIC DNA]</scope>
    <source>
        <strain evidence="2 3">LGP32</strain>
    </source>
</reference>
<name>B7VTB9_VIBA3</name>
<gene>
    <name evidence="2" type="ordered locus">VS_II1373</name>
</gene>
<dbReference type="EMBL" id="FM954973">
    <property type="protein sequence ID" value="CAV27474.1"/>
    <property type="molecule type" value="Genomic_DNA"/>
</dbReference>
<accession>B7VTB9</accession>